<sequence>MSDLKRQKANRHNAMQSTGPRSDEGKRRSSVNAMRHGLTSPLESSLWAPLLQPIEALLASEGLDKSQQRELAACILNYERNADYQRLRYESKVKELSSLHVQAGKGGAEECLSTPSWAMVAELRNADRHLRRAANQLIKECRGLANRELSVVRAESTK</sequence>
<reference evidence="2 3" key="1">
    <citation type="submission" date="2019-07" db="EMBL/GenBank/DDBJ databases">
        <title>Draft genome Sequence of Chlorobium phaeovibrioides sp. strain PhvTcv-s14, from the Phylum Chlorobi.</title>
        <authorList>
            <person name="Babenko V."/>
            <person name="Boldyreva D."/>
            <person name="Kanygina A."/>
            <person name="Selezneva O."/>
            <person name="Akopiyan T."/>
            <person name="Lunina O."/>
        </authorList>
    </citation>
    <scope>NUCLEOTIDE SEQUENCE [LARGE SCALE GENOMIC DNA]</scope>
    <source>
        <strain evidence="2 3">GrTcv12</strain>
    </source>
</reference>
<evidence type="ECO:0000313" key="2">
    <source>
        <dbReference type="EMBL" id="KAA6232249.1"/>
    </source>
</evidence>
<organism evidence="2 3">
    <name type="scientific">Chlorobium phaeovibrioides</name>
    <dbReference type="NCBI Taxonomy" id="1094"/>
    <lineage>
        <taxon>Bacteria</taxon>
        <taxon>Pseudomonadati</taxon>
        <taxon>Chlorobiota</taxon>
        <taxon>Chlorobiia</taxon>
        <taxon>Chlorobiales</taxon>
        <taxon>Chlorobiaceae</taxon>
        <taxon>Chlorobium/Pelodictyon group</taxon>
        <taxon>Chlorobium</taxon>
    </lineage>
</organism>
<comment type="caution">
    <text evidence="2">The sequence shown here is derived from an EMBL/GenBank/DDBJ whole genome shotgun (WGS) entry which is preliminary data.</text>
</comment>
<protein>
    <submittedName>
        <fullName evidence="2">Uncharacterized protein</fullName>
    </submittedName>
</protein>
<evidence type="ECO:0000256" key="1">
    <source>
        <dbReference type="SAM" id="MobiDB-lite"/>
    </source>
</evidence>
<dbReference type="Proteomes" id="UP000327458">
    <property type="component" value="Unassembled WGS sequence"/>
</dbReference>
<accession>A0A5M8ID31</accession>
<dbReference type="AlphaFoldDB" id="A0A5M8ID31"/>
<name>A0A5M8ID31_CHLPH</name>
<gene>
    <name evidence="2" type="ORF">FP507_03440</name>
</gene>
<dbReference type="RefSeq" id="WP_151419239.1">
    <property type="nucleotide sequence ID" value="NZ_VMRG01000001.1"/>
</dbReference>
<proteinExistence type="predicted"/>
<dbReference type="EMBL" id="VMRG01000001">
    <property type="protein sequence ID" value="KAA6232249.1"/>
    <property type="molecule type" value="Genomic_DNA"/>
</dbReference>
<evidence type="ECO:0000313" key="3">
    <source>
        <dbReference type="Proteomes" id="UP000327458"/>
    </source>
</evidence>
<feature type="region of interest" description="Disordered" evidence="1">
    <location>
        <begin position="1"/>
        <end position="31"/>
    </location>
</feature>